<evidence type="ECO:0000256" key="4">
    <source>
        <dbReference type="SAM" id="MobiDB-lite"/>
    </source>
</evidence>
<evidence type="ECO:0000256" key="3">
    <source>
        <dbReference type="PROSITE-ProRule" id="PRU10141"/>
    </source>
</evidence>
<feature type="compositionally biased region" description="Acidic residues" evidence="4">
    <location>
        <begin position="290"/>
        <end position="300"/>
    </location>
</feature>
<dbReference type="InterPro" id="IPR008271">
    <property type="entry name" value="Ser/Thr_kinase_AS"/>
</dbReference>
<proteinExistence type="predicted"/>
<dbReference type="InterPro" id="IPR050117">
    <property type="entry name" value="MAPK"/>
</dbReference>
<dbReference type="Gene3D" id="3.30.200.20">
    <property type="entry name" value="Phosphorylase Kinase, domain 1"/>
    <property type="match status" value="1"/>
</dbReference>
<dbReference type="Pfam" id="PF00069">
    <property type="entry name" value="Pkinase"/>
    <property type="match status" value="2"/>
</dbReference>
<feature type="region of interest" description="Disordered" evidence="4">
    <location>
        <begin position="557"/>
        <end position="585"/>
    </location>
</feature>
<dbReference type="InterPro" id="IPR000719">
    <property type="entry name" value="Prot_kinase_dom"/>
</dbReference>
<keyword evidence="8" id="KW-1185">Reference proteome</keyword>
<dbReference type="InterPro" id="IPR017441">
    <property type="entry name" value="Protein_kinase_ATP_BS"/>
</dbReference>
<feature type="region of interest" description="Disordered" evidence="4">
    <location>
        <begin position="235"/>
        <end position="255"/>
    </location>
</feature>
<dbReference type="OrthoDB" id="192887at2759"/>
<evidence type="ECO:0000256" key="2">
    <source>
        <dbReference type="ARBA" id="ARBA00022840"/>
    </source>
</evidence>
<dbReference type="InterPro" id="IPR011009">
    <property type="entry name" value="Kinase-like_dom_sf"/>
</dbReference>
<dbReference type="PANTHER" id="PTHR24055">
    <property type="entry name" value="MITOGEN-ACTIVATED PROTEIN KINASE"/>
    <property type="match status" value="1"/>
</dbReference>
<feature type="region of interest" description="Disordered" evidence="4">
    <location>
        <begin position="1"/>
        <end position="32"/>
    </location>
</feature>
<feature type="compositionally biased region" description="Low complexity" evidence="4">
    <location>
        <begin position="574"/>
        <end position="585"/>
    </location>
</feature>
<keyword evidence="2 3" id="KW-0067">ATP-binding</keyword>
<dbReference type="PROSITE" id="PS00108">
    <property type="entry name" value="PROTEIN_KINASE_ST"/>
    <property type="match status" value="1"/>
</dbReference>
<protein>
    <recommendedName>
        <fullName evidence="5">Protein kinase domain-containing protein</fullName>
    </recommendedName>
</protein>
<evidence type="ECO:0000313" key="7">
    <source>
        <dbReference type="EMBL" id="CAH0378472.1"/>
    </source>
</evidence>
<evidence type="ECO:0000256" key="1">
    <source>
        <dbReference type="ARBA" id="ARBA00022741"/>
    </source>
</evidence>
<feature type="region of interest" description="Disordered" evidence="4">
    <location>
        <begin position="272"/>
        <end position="314"/>
    </location>
</feature>
<accession>A0A7S4EBM8</accession>
<dbReference type="SMART" id="SM00220">
    <property type="entry name" value="S_TKc"/>
    <property type="match status" value="1"/>
</dbReference>
<reference evidence="6" key="1">
    <citation type="submission" date="2021-01" db="EMBL/GenBank/DDBJ databases">
        <authorList>
            <person name="Corre E."/>
            <person name="Pelletier E."/>
            <person name="Niang G."/>
            <person name="Scheremetjew M."/>
            <person name="Finn R."/>
            <person name="Kale V."/>
            <person name="Holt S."/>
            <person name="Cochrane G."/>
            <person name="Meng A."/>
            <person name="Brown T."/>
            <person name="Cohen L."/>
        </authorList>
    </citation>
    <scope>NUCLEOTIDE SEQUENCE</scope>
    <source>
        <strain evidence="6">CCMP1756</strain>
    </source>
</reference>
<dbReference type="GO" id="GO:0005524">
    <property type="term" value="F:ATP binding"/>
    <property type="evidence" value="ECO:0007669"/>
    <property type="project" value="UniProtKB-UniRule"/>
</dbReference>
<name>A0A7S4EBM8_9STRA</name>
<dbReference type="Proteomes" id="UP000789595">
    <property type="component" value="Unassembled WGS sequence"/>
</dbReference>
<sequence length="585" mass="64713">MMRFFAGGSGSPRRSSVRRKDDGLPDGSSERPAIGVDQVLAFLERKRGSAGTSRGDPGQIPSHVVDALGPGWVMRGGLGAGAYAKVFEASWVGTSNSKGGTVPCAIKVMRDVDMESWEISRRFVRELLVLRRLREAPGVVSLYGCSTPSDRSSRHRRDLYLWFEACVVDFRQLTKMECYMTLPDARRLTRELITAMRHIHSKDVIHRDIKPANLLLHGSGALKVCDFGLARIAPRERSPMPHPEKTTPPKSKRVLPAADDVEALTGDFDKLDVETGQAGSSPVVATQDIDVGDGESDEETTGAQTPTVGQRPEMRRTYTEHVVTRWYRSPELVLLQPYGFAVDVWACACVIAECFLGTCKEVVEHREGRRPLFPGRSCFPLSPAAGGRGGWHQKNDQLQAIFRVRGTPTPAEIDSLEHDYKGMKAYLRRLQPRQASDLHRVLRGVPSDCVDLLDKMLTFLPEDRLSLDEALQHPYLQGLPEGKLERDGSSGFLEPSETAVGPAMSRIEDDDAWERVAQHRADRDMSNVLWRLVERFPSELAPRGGLLGHEELAQVPAAAVQPRRQKSAASKAFSSLRRLLPSGSG</sequence>
<dbReference type="PROSITE" id="PS00107">
    <property type="entry name" value="PROTEIN_KINASE_ATP"/>
    <property type="match status" value="1"/>
</dbReference>
<dbReference type="GO" id="GO:0004672">
    <property type="term" value="F:protein kinase activity"/>
    <property type="evidence" value="ECO:0007669"/>
    <property type="project" value="InterPro"/>
</dbReference>
<feature type="compositionally biased region" description="Basic and acidic residues" evidence="4">
    <location>
        <begin position="235"/>
        <end position="247"/>
    </location>
</feature>
<feature type="binding site" evidence="3">
    <location>
        <position position="107"/>
    </location>
    <ligand>
        <name>ATP</name>
        <dbReference type="ChEBI" id="CHEBI:30616"/>
    </ligand>
</feature>
<feature type="domain" description="Protein kinase" evidence="5">
    <location>
        <begin position="72"/>
        <end position="476"/>
    </location>
</feature>
<dbReference type="Gene3D" id="1.10.510.10">
    <property type="entry name" value="Transferase(Phosphotransferase) domain 1"/>
    <property type="match status" value="1"/>
</dbReference>
<dbReference type="EMBL" id="HBIW01020670">
    <property type="protein sequence ID" value="CAE0702343.1"/>
    <property type="molecule type" value="Transcribed_RNA"/>
</dbReference>
<dbReference type="EMBL" id="CAKKNE010000006">
    <property type="protein sequence ID" value="CAH0378472.1"/>
    <property type="molecule type" value="Genomic_DNA"/>
</dbReference>
<evidence type="ECO:0000313" key="6">
    <source>
        <dbReference type="EMBL" id="CAE0702343.1"/>
    </source>
</evidence>
<gene>
    <name evidence="6" type="ORF">PCAL00307_LOCUS17788</name>
    <name evidence="7" type="ORF">PECAL_6P00580</name>
</gene>
<evidence type="ECO:0000313" key="8">
    <source>
        <dbReference type="Proteomes" id="UP000789595"/>
    </source>
</evidence>
<organism evidence="6">
    <name type="scientific">Pelagomonas calceolata</name>
    <dbReference type="NCBI Taxonomy" id="35677"/>
    <lineage>
        <taxon>Eukaryota</taxon>
        <taxon>Sar</taxon>
        <taxon>Stramenopiles</taxon>
        <taxon>Ochrophyta</taxon>
        <taxon>Pelagophyceae</taxon>
        <taxon>Pelagomonadales</taxon>
        <taxon>Pelagomonadaceae</taxon>
        <taxon>Pelagomonas</taxon>
    </lineage>
</organism>
<dbReference type="AlphaFoldDB" id="A0A7S4EBM8"/>
<keyword evidence="1 3" id="KW-0547">Nucleotide-binding</keyword>
<dbReference type="SUPFAM" id="SSF56112">
    <property type="entry name" value="Protein kinase-like (PK-like)"/>
    <property type="match status" value="1"/>
</dbReference>
<evidence type="ECO:0000259" key="5">
    <source>
        <dbReference type="PROSITE" id="PS50011"/>
    </source>
</evidence>
<dbReference type="PROSITE" id="PS50011">
    <property type="entry name" value="PROTEIN_KINASE_DOM"/>
    <property type="match status" value="1"/>
</dbReference>
<reference evidence="7" key="2">
    <citation type="submission" date="2021-11" db="EMBL/GenBank/DDBJ databases">
        <authorList>
            <consortium name="Genoscope - CEA"/>
            <person name="William W."/>
        </authorList>
    </citation>
    <scope>NUCLEOTIDE SEQUENCE</scope>
</reference>